<reference evidence="2 3" key="1">
    <citation type="submission" date="2016-09" db="EMBL/GenBank/DDBJ databases">
        <authorList>
            <person name="Capua I."/>
            <person name="De Benedictis P."/>
            <person name="Joannis T."/>
            <person name="Lombin L.H."/>
            <person name="Cattoli G."/>
        </authorList>
    </citation>
    <scope>NUCLEOTIDE SEQUENCE [LARGE SCALE GENOMIC DNA]</scope>
    <source>
        <strain evidence="2 3">IMI 309357</strain>
    </source>
</reference>
<organism evidence="2 3">
    <name type="scientific">Colletotrichum orchidophilum</name>
    <dbReference type="NCBI Taxonomy" id="1209926"/>
    <lineage>
        <taxon>Eukaryota</taxon>
        <taxon>Fungi</taxon>
        <taxon>Dikarya</taxon>
        <taxon>Ascomycota</taxon>
        <taxon>Pezizomycotina</taxon>
        <taxon>Sordariomycetes</taxon>
        <taxon>Hypocreomycetidae</taxon>
        <taxon>Glomerellales</taxon>
        <taxon>Glomerellaceae</taxon>
        <taxon>Colletotrichum</taxon>
    </lineage>
</organism>
<sequence>MGHSMRPRARTCRKWAPDPQRFPKRHRPCWVPCQDRGATSSDCKEFPSRRRGV</sequence>
<comment type="caution">
    <text evidence="2">The sequence shown here is derived from an EMBL/GenBank/DDBJ whole genome shotgun (WGS) entry which is preliminary data.</text>
</comment>
<feature type="compositionally biased region" description="Basic and acidic residues" evidence="1">
    <location>
        <begin position="42"/>
        <end position="53"/>
    </location>
</feature>
<accession>A0A1G4B7A2</accession>
<feature type="region of interest" description="Disordered" evidence="1">
    <location>
        <begin position="34"/>
        <end position="53"/>
    </location>
</feature>
<dbReference type="RefSeq" id="XP_022474318.1">
    <property type="nucleotide sequence ID" value="XM_022619239.1"/>
</dbReference>
<dbReference type="AlphaFoldDB" id="A0A1G4B7A2"/>
<keyword evidence="3" id="KW-1185">Reference proteome</keyword>
<dbReference type="EMBL" id="MJBS01000061">
    <property type="protein sequence ID" value="OHE97162.1"/>
    <property type="molecule type" value="Genomic_DNA"/>
</dbReference>
<proteinExistence type="predicted"/>
<dbReference type="Proteomes" id="UP000176998">
    <property type="component" value="Unassembled WGS sequence"/>
</dbReference>
<protein>
    <submittedName>
        <fullName evidence="2">Uncharacterized protein</fullName>
    </submittedName>
</protein>
<dbReference type="GeneID" id="34560749"/>
<evidence type="ECO:0000313" key="3">
    <source>
        <dbReference type="Proteomes" id="UP000176998"/>
    </source>
</evidence>
<evidence type="ECO:0000256" key="1">
    <source>
        <dbReference type="SAM" id="MobiDB-lite"/>
    </source>
</evidence>
<evidence type="ECO:0000313" key="2">
    <source>
        <dbReference type="EMBL" id="OHE97162.1"/>
    </source>
</evidence>
<name>A0A1G4B7A2_9PEZI</name>
<gene>
    <name evidence="2" type="ORF">CORC01_07603</name>
</gene>